<organism evidence="3 4">
    <name type="scientific">Deinandra increscens subsp. villosa</name>
    <dbReference type="NCBI Taxonomy" id="3103831"/>
    <lineage>
        <taxon>Eukaryota</taxon>
        <taxon>Viridiplantae</taxon>
        <taxon>Streptophyta</taxon>
        <taxon>Embryophyta</taxon>
        <taxon>Tracheophyta</taxon>
        <taxon>Spermatophyta</taxon>
        <taxon>Magnoliopsida</taxon>
        <taxon>eudicotyledons</taxon>
        <taxon>Gunneridae</taxon>
        <taxon>Pentapetalae</taxon>
        <taxon>asterids</taxon>
        <taxon>campanulids</taxon>
        <taxon>Asterales</taxon>
        <taxon>Asteraceae</taxon>
        <taxon>Asteroideae</taxon>
        <taxon>Heliantheae alliance</taxon>
        <taxon>Madieae</taxon>
        <taxon>Madiinae</taxon>
        <taxon>Deinandra</taxon>
    </lineage>
</organism>
<comment type="subunit">
    <text evidence="1">Component of the SCF-type E3 ligase complex.</text>
</comment>
<dbReference type="GO" id="GO:0005737">
    <property type="term" value="C:cytoplasm"/>
    <property type="evidence" value="ECO:0007669"/>
    <property type="project" value="TreeGrafter"/>
</dbReference>
<dbReference type="GO" id="GO:0016567">
    <property type="term" value="P:protein ubiquitination"/>
    <property type="evidence" value="ECO:0007669"/>
    <property type="project" value="UniProtKB-UniRule"/>
</dbReference>
<keyword evidence="1" id="KW-0833">Ubl conjugation pathway</keyword>
<dbReference type="GO" id="GO:0005634">
    <property type="term" value="C:nucleus"/>
    <property type="evidence" value="ECO:0007669"/>
    <property type="project" value="UniProtKB-SubCell"/>
</dbReference>
<dbReference type="InterPro" id="IPR036047">
    <property type="entry name" value="F-box-like_dom_sf"/>
</dbReference>
<dbReference type="PROSITE" id="PS50181">
    <property type="entry name" value="FBOX"/>
    <property type="match status" value="1"/>
</dbReference>
<evidence type="ECO:0000313" key="3">
    <source>
        <dbReference type="EMBL" id="KAK9056431.1"/>
    </source>
</evidence>
<keyword evidence="4" id="KW-1185">Reference proteome</keyword>
<evidence type="ECO:0000259" key="2">
    <source>
        <dbReference type="PROSITE" id="PS50181"/>
    </source>
</evidence>
<comment type="subcellular location">
    <subcellularLocation>
        <location evidence="1">Nucleus</location>
    </subcellularLocation>
</comment>
<evidence type="ECO:0000313" key="4">
    <source>
        <dbReference type="Proteomes" id="UP001408789"/>
    </source>
</evidence>
<dbReference type="Proteomes" id="UP001408789">
    <property type="component" value="Unassembled WGS sequence"/>
</dbReference>
<dbReference type="GO" id="GO:0031146">
    <property type="term" value="P:SCF-dependent proteasomal ubiquitin-dependent protein catabolic process"/>
    <property type="evidence" value="ECO:0007669"/>
    <property type="project" value="UniProtKB-UniRule"/>
</dbReference>
<protein>
    <recommendedName>
        <fullName evidence="1">F-box protein</fullName>
    </recommendedName>
</protein>
<name>A0AAP0GP46_9ASTR</name>
<dbReference type="SMART" id="SM00256">
    <property type="entry name" value="FBOX"/>
    <property type="match status" value="1"/>
</dbReference>
<keyword evidence="1" id="KW-0539">Nucleus</keyword>
<dbReference type="PANTHER" id="PTHR12874">
    <property type="entry name" value="F-BOX ONLY PROTEIN 48-RELATED"/>
    <property type="match status" value="1"/>
</dbReference>
<comment type="function">
    <text evidence="1">Acts as a component of a SCF E3 ubiquitin ligase complexes.</text>
</comment>
<evidence type="ECO:0000256" key="1">
    <source>
        <dbReference type="RuleBase" id="RU369085"/>
    </source>
</evidence>
<feature type="domain" description="F-box" evidence="2">
    <location>
        <begin position="11"/>
        <end position="57"/>
    </location>
</feature>
<dbReference type="AlphaFoldDB" id="A0AAP0GP46"/>
<dbReference type="SUPFAM" id="SSF81383">
    <property type="entry name" value="F-box domain"/>
    <property type="match status" value="1"/>
</dbReference>
<gene>
    <name evidence="3" type="ORF">SSX86_023792</name>
</gene>
<comment type="caution">
    <text evidence="3">The sequence shown here is derived from an EMBL/GenBank/DDBJ whole genome shotgun (WGS) entry which is preliminary data.</text>
</comment>
<reference evidence="3 4" key="1">
    <citation type="submission" date="2024-04" db="EMBL/GenBank/DDBJ databases">
        <title>The reference genome of an endangered Asteraceae, Deinandra increscens subsp. villosa, native to the Central Coast of California.</title>
        <authorList>
            <person name="Guilliams M."/>
            <person name="Hasenstab-Lehman K."/>
            <person name="Meyer R."/>
            <person name="Mcevoy S."/>
        </authorList>
    </citation>
    <scope>NUCLEOTIDE SEQUENCE [LARGE SCALE GENOMIC DNA]</scope>
    <source>
        <tissue evidence="3">Leaf</tissue>
    </source>
</reference>
<dbReference type="Gene3D" id="1.20.1280.50">
    <property type="match status" value="1"/>
</dbReference>
<accession>A0AAP0GP46</accession>
<comment type="pathway">
    <text evidence="1">Protein modification; protein ubiquitination.</text>
</comment>
<sequence length="271" mass="29706">MSTSTPPPPAPPPAPEIPWKVLDLLATYLDPKTLATASCVSKPWFSLMSSDHLWQPLSTTHFPSLSHLRSAAIPYLPYHRLFNLGSTSAKRRQPPPSKPRITLQNLLFVITLNTTSSSPPVTITKPGTALSVDPESLFRFDFDVGDQEKWQEKWEEKWLKVEVLEDTKVTWHVVLGGFEGVFTMMDCKGKGGVFSGGDGWFSAELPAAGCCGGPSGMVAEMRLGMREEEDGGGGGRRMVVGSVSVGVLSVVSWRYVSVDDGLRYLQHFLEP</sequence>
<dbReference type="GO" id="GO:0009740">
    <property type="term" value="P:gibberellic acid mediated signaling pathway"/>
    <property type="evidence" value="ECO:0007669"/>
    <property type="project" value="TreeGrafter"/>
</dbReference>
<proteinExistence type="predicted"/>
<dbReference type="PANTHER" id="PTHR12874:SF16">
    <property type="entry name" value="OS01G0800800 PROTEIN"/>
    <property type="match status" value="1"/>
</dbReference>
<dbReference type="Pfam" id="PF12937">
    <property type="entry name" value="F-box-like"/>
    <property type="match status" value="1"/>
</dbReference>
<dbReference type="GO" id="GO:0019005">
    <property type="term" value="C:SCF ubiquitin ligase complex"/>
    <property type="evidence" value="ECO:0007669"/>
    <property type="project" value="UniProtKB-UniRule"/>
</dbReference>
<dbReference type="EMBL" id="JBCNJP010000024">
    <property type="protein sequence ID" value="KAK9056431.1"/>
    <property type="molecule type" value="Genomic_DNA"/>
</dbReference>
<dbReference type="InterPro" id="IPR001810">
    <property type="entry name" value="F-box_dom"/>
</dbReference>